<reference evidence="17" key="2">
    <citation type="submission" date="2020-09" db="EMBL/GenBank/DDBJ databases">
        <authorList>
            <person name="Sun Q."/>
            <person name="Kim S."/>
        </authorList>
    </citation>
    <scope>NUCLEOTIDE SEQUENCE</scope>
    <source>
        <strain evidence="17">KCTC 32296</strain>
    </source>
</reference>
<evidence type="ECO:0000256" key="9">
    <source>
        <dbReference type="ARBA" id="ARBA00023065"/>
    </source>
</evidence>
<keyword evidence="7" id="KW-0732">Signal</keyword>
<dbReference type="GO" id="GO:0015159">
    <property type="term" value="F:polysaccharide transmembrane transporter activity"/>
    <property type="evidence" value="ECO:0007669"/>
    <property type="project" value="InterPro"/>
</dbReference>
<evidence type="ECO:0000256" key="13">
    <source>
        <dbReference type="ARBA" id="ARBA00023237"/>
    </source>
</evidence>
<dbReference type="GO" id="GO:0046930">
    <property type="term" value="C:pore complex"/>
    <property type="evidence" value="ECO:0007669"/>
    <property type="project" value="UniProtKB-KW"/>
</dbReference>
<dbReference type="GO" id="GO:0006811">
    <property type="term" value="P:monoatomic ion transport"/>
    <property type="evidence" value="ECO:0007669"/>
    <property type="project" value="UniProtKB-KW"/>
</dbReference>
<keyword evidence="8" id="KW-0625">Polysaccharide transport</keyword>
<feature type="domain" description="SLBB" evidence="16">
    <location>
        <begin position="157"/>
        <end position="225"/>
    </location>
</feature>
<evidence type="ECO:0008006" key="19">
    <source>
        <dbReference type="Google" id="ProtNLM"/>
    </source>
</evidence>
<evidence type="ECO:0000256" key="6">
    <source>
        <dbReference type="ARBA" id="ARBA00022692"/>
    </source>
</evidence>
<keyword evidence="13" id="KW-0998">Cell outer membrane</keyword>
<evidence type="ECO:0000259" key="16">
    <source>
        <dbReference type="Pfam" id="PF22461"/>
    </source>
</evidence>
<sequence length="230" mass="25304">MSKSILRRTINYETMDESRNMSTFFARLVSLWVVLISLTLTSLGSAGLAYAQGTAVPDAGTVSQTQTTQPSQTVSADAYSYKMGADDKIRVIVFGEPDLSGEFVVNGQGTVALPLIGEVKAVGLTVRELQEQYAAVLREGYLKDPRVSIEVLTFRPFYVLGEVSRPGEYPYVNGMTVMNAIARAQGFTYRANKKKVYIKSANSAEERAVDLTQTLTVQPGDTIRVTERYF</sequence>
<comment type="subcellular location">
    <subcellularLocation>
        <location evidence="1">Cell outer membrane</location>
        <topology evidence="1">Multi-pass membrane protein</topology>
    </subcellularLocation>
</comment>
<evidence type="ECO:0000256" key="1">
    <source>
        <dbReference type="ARBA" id="ARBA00004571"/>
    </source>
</evidence>
<dbReference type="Proteomes" id="UP000662572">
    <property type="component" value="Unassembled WGS sequence"/>
</dbReference>
<comment type="caution">
    <text evidence="17">The sequence shown here is derived from an EMBL/GenBank/DDBJ whole genome shotgun (WGS) entry which is preliminary data.</text>
</comment>
<keyword evidence="14" id="KW-0449">Lipoprotein</keyword>
<evidence type="ECO:0000256" key="8">
    <source>
        <dbReference type="ARBA" id="ARBA00023047"/>
    </source>
</evidence>
<proteinExistence type="inferred from homology"/>
<evidence type="ECO:0000313" key="17">
    <source>
        <dbReference type="EMBL" id="GGZ25993.1"/>
    </source>
</evidence>
<comment type="similarity">
    <text evidence="2">Belongs to the BexD/CtrA/VexA family.</text>
</comment>
<dbReference type="Pfam" id="PF22461">
    <property type="entry name" value="SLBB_2"/>
    <property type="match status" value="1"/>
</dbReference>
<evidence type="ECO:0000259" key="15">
    <source>
        <dbReference type="Pfam" id="PF02563"/>
    </source>
</evidence>
<dbReference type="Gene3D" id="3.10.560.10">
    <property type="entry name" value="Outer membrane lipoprotein wza domain like"/>
    <property type="match status" value="1"/>
</dbReference>
<dbReference type="GO" id="GO:0015288">
    <property type="term" value="F:porin activity"/>
    <property type="evidence" value="ECO:0007669"/>
    <property type="project" value="UniProtKB-KW"/>
</dbReference>
<evidence type="ECO:0000256" key="7">
    <source>
        <dbReference type="ARBA" id="ARBA00022729"/>
    </source>
</evidence>
<accession>A0A918PZP5</accession>
<keyword evidence="4" id="KW-1134">Transmembrane beta strand</keyword>
<dbReference type="InterPro" id="IPR003715">
    <property type="entry name" value="Poly_export_N"/>
</dbReference>
<keyword evidence="18" id="KW-1185">Reference proteome</keyword>
<feature type="domain" description="Polysaccharide export protein N-terminal" evidence="15">
    <location>
        <begin position="76"/>
        <end position="151"/>
    </location>
</feature>
<evidence type="ECO:0000256" key="5">
    <source>
        <dbReference type="ARBA" id="ARBA00022597"/>
    </source>
</evidence>
<keyword evidence="5" id="KW-0762">Sugar transport</keyword>
<dbReference type="PANTHER" id="PTHR33619">
    <property type="entry name" value="POLYSACCHARIDE EXPORT PROTEIN GFCE-RELATED"/>
    <property type="match status" value="1"/>
</dbReference>
<reference evidence="17" key="1">
    <citation type="journal article" date="2014" name="Int. J. Syst. Evol. Microbiol.">
        <title>Complete genome sequence of Corynebacterium casei LMG S-19264T (=DSM 44701T), isolated from a smear-ripened cheese.</title>
        <authorList>
            <consortium name="US DOE Joint Genome Institute (JGI-PGF)"/>
            <person name="Walter F."/>
            <person name="Albersmeier A."/>
            <person name="Kalinowski J."/>
            <person name="Ruckert C."/>
        </authorList>
    </citation>
    <scope>NUCLEOTIDE SEQUENCE</scope>
    <source>
        <strain evidence="17">KCTC 32296</strain>
    </source>
</reference>
<dbReference type="AlphaFoldDB" id="A0A918PZP5"/>
<dbReference type="Pfam" id="PF02563">
    <property type="entry name" value="Poly_export"/>
    <property type="match status" value="1"/>
</dbReference>
<dbReference type="InterPro" id="IPR049712">
    <property type="entry name" value="Poly_export"/>
</dbReference>
<dbReference type="GO" id="GO:0009279">
    <property type="term" value="C:cell outer membrane"/>
    <property type="evidence" value="ECO:0007669"/>
    <property type="project" value="UniProtKB-SubCell"/>
</dbReference>
<dbReference type="Gene3D" id="3.30.1950.10">
    <property type="entry name" value="wza like domain"/>
    <property type="match status" value="1"/>
</dbReference>
<protein>
    <recommendedName>
        <fullName evidence="19">Polysaccharide export outer membrane protein</fullName>
    </recommendedName>
</protein>
<keyword evidence="12" id="KW-0564">Palmitate</keyword>
<keyword evidence="3" id="KW-0813">Transport</keyword>
<evidence type="ECO:0000256" key="2">
    <source>
        <dbReference type="ARBA" id="ARBA00009450"/>
    </source>
</evidence>
<evidence type="ECO:0000256" key="12">
    <source>
        <dbReference type="ARBA" id="ARBA00023139"/>
    </source>
</evidence>
<evidence type="ECO:0000256" key="3">
    <source>
        <dbReference type="ARBA" id="ARBA00022448"/>
    </source>
</evidence>
<evidence type="ECO:0000256" key="10">
    <source>
        <dbReference type="ARBA" id="ARBA00023114"/>
    </source>
</evidence>
<evidence type="ECO:0000256" key="14">
    <source>
        <dbReference type="ARBA" id="ARBA00023288"/>
    </source>
</evidence>
<keyword evidence="9" id="KW-0406">Ion transport</keyword>
<evidence type="ECO:0000313" key="18">
    <source>
        <dbReference type="Proteomes" id="UP000662572"/>
    </source>
</evidence>
<evidence type="ECO:0000256" key="4">
    <source>
        <dbReference type="ARBA" id="ARBA00022452"/>
    </source>
</evidence>
<dbReference type="InterPro" id="IPR054765">
    <property type="entry name" value="SLBB_dom"/>
</dbReference>
<dbReference type="EMBL" id="BMZB01000001">
    <property type="protein sequence ID" value="GGZ25993.1"/>
    <property type="molecule type" value="Genomic_DNA"/>
</dbReference>
<keyword evidence="10" id="KW-0626">Porin</keyword>
<dbReference type="PANTHER" id="PTHR33619:SF3">
    <property type="entry name" value="POLYSACCHARIDE EXPORT PROTEIN GFCE-RELATED"/>
    <property type="match status" value="1"/>
</dbReference>
<name>A0A918PZP5_9CAUL</name>
<evidence type="ECO:0000256" key="11">
    <source>
        <dbReference type="ARBA" id="ARBA00023136"/>
    </source>
</evidence>
<keyword evidence="11" id="KW-0472">Membrane</keyword>
<organism evidence="17 18">
    <name type="scientific">Asticcacaulis endophyticus</name>
    <dbReference type="NCBI Taxonomy" id="1395890"/>
    <lineage>
        <taxon>Bacteria</taxon>
        <taxon>Pseudomonadati</taxon>
        <taxon>Pseudomonadota</taxon>
        <taxon>Alphaproteobacteria</taxon>
        <taxon>Caulobacterales</taxon>
        <taxon>Caulobacteraceae</taxon>
        <taxon>Asticcacaulis</taxon>
    </lineage>
</organism>
<gene>
    <name evidence="17" type="ORF">GCM10011273_09300</name>
</gene>
<keyword evidence="6" id="KW-0812">Transmembrane</keyword>